<dbReference type="AlphaFoldDB" id="A0A5B9DDP6"/>
<keyword evidence="1" id="KW-1133">Transmembrane helix</keyword>
<dbReference type="RefSeq" id="WP_147664119.1">
    <property type="nucleotide sequence ID" value="NZ_CP042905.2"/>
</dbReference>
<dbReference type="EMBL" id="CP042905">
    <property type="protein sequence ID" value="QEE17212.1"/>
    <property type="molecule type" value="Genomic_DNA"/>
</dbReference>
<keyword evidence="3" id="KW-1185">Reference proteome</keyword>
<reference evidence="2 3" key="1">
    <citation type="journal article" date="2020" name="Nature">
        <title>Isolation of an archaeon at the prokaryote-eukaryote interface.</title>
        <authorList>
            <person name="Imachi H."/>
            <person name="Nobu M.K."/>
            <person name="Nakahara N."/>
            <person name="Morono Y."/>
            <person name="Ogawara M."/>
            <person name="Takaki Y."/>
            <person name="Takano Y."/>
            <person name="Uematsu K."/>
            <person name="Ikuta T."/>
            <person name="Ito M."/>
            <person name="Matsui Y."/>
            <person name="Miyazaki M."/>
            <person name="Murata K."/>
            <person name="Saito Y."/>
            <person name="Sakai S."/>
            <person name="Song C."/>
            <person name="Tasumi E."/>
            <person name="Yamanaka Y."/>
            <person name="Yamaguchi T."/>
            <person name="Kamagata Y."/>
            <person name="Tamaki H."/>
            <person name="Takai K."/>
        </authorList>
    </citation>
    <scope>NUCLEOTIDE SEQUENCE [LARGE SCALE GENOMIC DNA]</scope>
    <source>
        <strain evidence="2 3">MK-D1</strain>
    </source>
</reference>
<feature type="transmembrane region" description="Helical" evidence="1">
    <location>
        <begin position="21"/>
        <end position="45"/>
    </location>
</feature>
<gene>
    <name evidence="2" type="ORF">DSAG12_03044</name>
</gene>
<proteinExistence type="predicted"/>
<name>A0A5B9DDP6_9ARCH</name>
<evidence type="ECO:0000313" key="3">
    <source>
        <dbReference type="Proteomes" id="UP000321408"/>
    </source>
</evidence>
<evidence type="ECO:0000256" key="1">
    <source>
        <dbReference type="SAM" id="Phobius"/>
    </source>
</evidence>
<dbReference type="KEGG" id="psyt:DSAG12_03044"/>
<dbReference type="Proteomes" id="UP000321408">
    <property type="component" value="Chromosome"/>
</dbReference>
<reference evidence="2 3" key="2">
    <citation type="journal article" date="2024" name="Int. J. Syst. Evol. Microbiol.">
        <title>Promethearchaeum syntrophicum gen. nov., sp. nov., an anaerobic, obligately syntrophic archaeon, the first isolate of the lineage 'Asgard' archaea, and proposal of the new archaeal phylum Promethearchaeota phyl. nov. and kingdom Promethearchaeati regn. nov.</title>
        <authorList>
            <person name="Imachi H."/>
            <person name="Nobu M.K."/>
            <person name="Kato S."/>
            <person name="Takaki Y."/>
            <person name="Miyazaki M."/>
            <person name="Miyata M."/>
            <person name="Ogawara M."/>
            <person name="Saito Y."/>
            <person name="Sakai S."/>
            <person name="Tahara Y.O."/>
            <person name="Takano Y."/>
            <person name="Tasumi E."/>
            <person name="Uematsu K."/>
            <person name="Yoshimura T."/>
            <person name="Itoh T."/>
            <person name="Ohkuma M."/>
            <person name="Takai K."/>
        </authorList>
    </citation>
    <scope>NUCLEOTIDE SEQUENCE [LARGE SCALE GENOMIC DNA]</scope>
    <source>
        <strain evidence="2 3">MK-D1</strain>
    </source>
</reference>
<sequence>MESNNFGSTYTMDDIKKRVKNSFIIAFVLIFGGFIFAIVLAFSFAGEDGYIRDDAPGGWIFIALIPIILGLLMLFVPIISTIKLTKSNRTFINPEDLSPEEAMKDFQQMLIPLKKVKIFIIIIVMLFFGALFILTLLGELSWSEFFDAIF</sequence>
<dbReference type="GeneID" id="41331017"/>
<feature type="transmembrane region" description="Helical" evidence="1">
    <location>
        <begin position="118"/>
        <end position="137"/>
    </location>
</feature>
<keyword evidence="1" id="KW-0472">Membrane</keyword>
<accession>A0A5B9DDP6</accession>
<keyword evidence="1" id="KW-0812">Transmembrane</keyword>
<evidence type="ECO:0000313" key="2">
    <source>
        <dbReference type="EMBL" id="QEE17212.1"/>
    </source>
</evidence>
<feature type="transmembrane region" description="Helical" evidence="1">
    <location>
        <begin position="57"/>
        <end position="79"/>
    </location>
</feature>
<organism evidence="2 3">
    <name type="scientific">Promethearchaeum syntrophicum</name>
    <dbReference type="NCBI Taxonomy" id="2594042"/>
    <lineage>
        <taxon>Archaea</taxon>
        <taxon>Promethearchaeati</taxon>
        <taxon>Promethearchaeota</taxon>
        <taxon>Promethearchaeia</taxon>
        <taxon>Promethearchaeales</taxon>
        <taxon>Promethearchaeaceae</taxon>
        <taxon>Promethearchaeum</taxon>
    </lineage>
</organism>
<protein>
    <submittedName>
        <fullName evidence="2">Uncharacterized protein</fullName>
    </submittedName>
</protein>